<reference evidence="2 5" key="2">
    <citation type="submission" date="2023-01" db="EMBL/GenBank/DDBJ databases">
        <title>Complete genome sequence of Lacticaseibacillus paracasei SRCM217440 isolated from Makgeolli.</title>
        <authorList>
            <person name="Yang H.-G."/>
            <person name="Jeong S.-J."/>
            <person name="Ha G.-S."/>
            <person name="Yang H.-J."/>
            <person name="Jeong D.-Y."/>
        </authorList>
    </citation>
    <scope>NUCLEOTIDE SEQUENCE [LARGE SCALE GENOMIC DNA]</scope>
    <source>
        <strain evidence="2 5">SRCM217440</strain>
    </source>
</reference>
<proteinExistence type="predicted"/>
<accession>A0A422M526</accession>
<keyword evidence="1" id="KW-0472">Membrane</keyword>
<evidence type="ECO:0000256" key="1">
    <source>
        <dbReference type="SAM" id="Phobius"/>
    </source>
</evidence>
<keyword evidence="1" id="KW-0812">Transmembrane</keyword>
<name>A0A422M526_LACPA</name>
<evidence type="ECO:0000313" key="5">
    <source>
        <dbReference type="Proteomes" id="UP001212327"/>
    </source>
</evidence>
<gene>
    <name evidence="3" type="ORF">FAM18157_01343</name>
    <name evidence="2" type="ORF">PGA78_11855</name>
</gene>
<keyword evidence="1" id="KW-1133">Transmembrane helix</keyword>
<dbReference type="Proteomes" id="UP001212327">
    <property type="component" value="Unassembled WGS sequence"/>
</dbReference>
<dbReference type="EMBL" id="JAQLSF010000001">
    <property type="protein sequence ID" value="MDB1565437.1"/>
    <property type="molecule type" value="Genomic_DNA"/>
</dbReference>
<reference evidence="3 4" key="1">
    <citation type="journal article" date="2018" name="Front. Microbiol.">
        <title>Conversion of Methionine to Cysteine in Lactobacillus paracasei Depends on the Highly Mobile cysK-ctl-cysE Gene Cluster.</title>
        <authorList>
            <person name="Wuthrich D."/>
            <person name="Irmler S."/>
            <person name="Berthoud H."/>
            <person name="Guggenbuhl B."/>
            <person name="Eugster E."/>
            <person name="Bruggmann R."/>
        </authorList>
    </citation>
    <scope>NUCLEOTIDE SEQUENCE [LARGE SCALE GENOMIC DNA]</scope>
    <source>
        <strain evidence="3 4">FAM18157</strain>
    </source>
</reference>
<dbReference type="RefSeq" id="WP_123031904.1">
    <property type="nucleotide sequence ID" value="NZ_JAFELK010000087.1"/>
</dbReference>
<comment type="caution">
    <text evidence="3">The sequence shown here is derived from an EMBL/GenBank/DDBJ whole genome shotgun (WGS) entry which is preliminary data.</text>
</comment>
<evidence type="ECO:0000313" key="4">
    <source>
        <dbReference type="Proteomes" id="UP000284716"/>
    </source>
</evidence>
<evidence type="ECO:0000313" key="2">
    <source>
        <dbReference type="EMBL" id="MDB1565437.1"/>
    </source>
</evidence>
<sequence>MNYFIKYILPIFSFVTALVVAYFSVWNVVTNTQQINKLNRQNQAASVRKQASKIAAWIESYPNPTTSESFIARICLSNASDTPVYNLFVISVLNTESMQELPKVYQLAVSRGNIAHVELLPPNKHSITMNVPMNGMGNKHAVILLCFTDSNESQWIRTPNGTLMNSKYITPIAHAGFTLPYTDTPIEK</sequence>
<feature type="transmembrane region" description="Helical" evidence="1">
    <location>
        <begin position="7"/>
        <end position="29"/>
    </location>
</feature>
<dbReference type="AlphaFoldDB" id="A0A422M526"/>
<dbReference type="Proteomes" id="UP000284716">
    <property type="component" value="Unassembled WGS sequence"/>
</dbReference>
<protein>
    <submittedName>
        <fullName evidence="3">Uncharacterized protein</fullName>
    </submittedName>
</protein>
<organism evidence="3 4">
    <name type="scientific">Lacticaseibacillus paracasei</name>
    <name type="common">Lactobacillus paracasei</name>
    <dbReference type="NCBI Taxonomy" id="1597"/>
    <lineage>
        <taxon>Bacteria</taxon>
        <taxon>Bacillati</taxon>
        <taxon>Bacillota</taxon>
        <taxon>Bacilli</taxon>
        <taxon>Lactobacillales</taxon>
        <taxon>Lactobacillaceae</taxon>
        <taxon>Lacticaseibacillus</taxon>
    </lineage>
</organism>
<evidence type="ECO:0000313" key="3">
    <source>
        <dbReference type="EMBL" id="RND81817.1"/>
    </source>
</evidence>
<dbReference type="EMBL" id="LKFS01000049">
    <property type="protein sequence ID" value="RND81817.1"/>
    <property type="molecule type" value="Genomic_DNA"/>
</dbReference>